<sequence>MARRDIVTIVIFSLLLFFSSTQSLDEETNDKTLVSKLYATNVGWDSDSGVDFWRTNRCDPRYPYRPARRQCCNDLNSISDDCLDRNLKSSERDILSVVKTVCSDFVDHNPPPKHNKQPPPVVATPSPPRVAPSPPKQRTPSVHHKRRPEICLVDTILYDSCNPKYPEANQKDRSYFDKNYVPHDVRTGFTSDDAGCCLGFAVFTNDCDFSVTDLSFAKQRIFSRLQGECDKRSN</sequence>
<keyword evidence="4" id="KW-1185">Reference proteome</keyword>
<feature type="compositionally biased region" description="Pro residues" evidence="1">
    <location>
        <begin position="117"/>
        <end position="137"/>
    </location>
</feature>
<evidence type="ECO:0000313" key="4">
    <source>
        <dbReference type="Proteomes" id="UP001634393"/>
    </source>
</evidence>
<evidence type="ECO:0000313" key="3">
    <source>
        <dbReference type="EMBL" id="KAL3824344.1"/>
    </source>
</evidence>
<reference evidence="3 4" key="1">
    <citation type="submission" date="2024-12" db="EMBL/GenBank/DDBJ databases">
        <title>The unique morphological basis and parallel evolutionary history of personate flowers in Penstemon.</title>
        <authorList>
            <person name="Depatie T.H."/>
            <person name="Wessinger C.A."/>
        </authorList>
    </citation>
    <scope>NUCLEOTIDE SEQUENCE [LARGE SCALE GENOMIC DNA]</scope>
    <source>
        <strain evidence="3">WTNN_2</strain>
        <tissue evidence="3">Leaf</tissue>
    </source>
</reference>
<feature type="chain" id="PRO_5044852183" evidence="2">
    <location>
        <begin position="24"/>
        <end position="234"/>
    </location>
</feature>
<comment type="caution">
    <text evidence="3">The sequence shown here is derived from an EMBL/GenBank/DDBJ whole genome shotgun (WGS) entry which is preliminary data.</text>
</comment>
<dbReference type="AlphaFoldDB" id="A0ABD3SIE8"/>
<feature type="signal peptide" evidence="2">
    <location>
        <begin position="1"/>
        <end position="23"/>
    </location>
</feature>
<protein>
    <submittedName>
        <fullName evidence="3">Uncharacterized protein</fullName>
    </submittedName>
</protein>
<gene>
    <name evidence="3" type="ORF">ACJIZ3_020373</name>
</gene>
<keyword evidence="2" id="KW-0732">Signal</keyword>
<feature type="region of interest" description="Disordered" evidence="1">
    <location>
        <begin position="108"/>
        <end position="145"/>
    </location>
</feature>
<accession>A0ABD3SIE8</accession>
<name>A0ABD3SIE8_9LAMI</name>
<proteinExistence type="predicted"/>
<dbReference type="Proteomes" id="UP001634393">
    <property type="component" value="Unassembled WGS sequence"/>
</dbReference>
<evidence type="ECO:0000256" key="2">
    <source>
        <dbReference type="SAM" id="SignalP"/>
    </source>
</evidence>
<dbReference type="EMBL" id="JBJXBP010000006">
    <property type="protein sequence ID" value="KAL3824344.1"/>
    <property type="molecule type" value="Genomic_DNA"/>
</dbReference>
<organism evidence="3 4">
    <name type="scientific">Penstemon smallii</name>
    <dbReference type="NCBI Taxonomy" id="265156"/>
    <lineage>
        <taxon>Eukaryota</taxon>
        <taxon>Viridiplantae</taxon>
        <taxon>Streptophyta</taxon>
        <taxon>Embryophyta</taxon>
        <taxon>Tracheophyta</taxon>
        <taxon>Spermatophyta</taxon>
        <taxon>Magnoliopsida</taxon>
        <taxon>eudicotyledons</taxon>
        <taxon>Gunneridae</taxon>
        <taxon>Pentapetalae</taxon>
        <taxon>asterids</taxon>
        <taxon>lamiids</taxon>
        <taxon>Lamiales</taxon>
        <taxon>Plantaginaceae</taxon>
        <taxon>Cheloneae</taxon>
        <taxon>Penstemon</taxon>
    </lineage>
</organism>
<evidence type="ECO:0000256" key="1">
    <source>
        <dbReference type="SAM" id="MobiDB-lite"/>
    </source>
</evidence>